<dbReference type="InterPro" id="IPR045055">
    <property type="entry name" value="DNA2/NAM7-like"/>
</dbReference>
<evidence type="ECO:0000259" key="1">
    <source>
        <dbReference type="Pfam" id="PF13086"/>
    </source>
</evidence>
<evidence type="ECO:0000313" key="6">
    <source>
        <dbReference type="Proteomes" id="UP000481153"/>
    </source>
</evidence>
<dbReference type="SUPFAM" id="SSF52540">
    <property type="entry name" value="P-loop containing nucleoside triphosphate hydrolases"/>
    <property type="match status" value="1"/>
</dbReference>
<reference evidence="5 6" key="1">
    <citation type="submission" date="2019-07" db="EMBL/GenBank/DDBJ databases">
        <title>Genomics analysis of Aphanomyces spp. identifies a new class of oomycete effector associated with host adaptation.</title>
        <authorList>
            <person name="Gaulin E."/>
        </authorList>
    </citation>
    <scope>NUCLEOTIDE SEQUENCE [LARGE SCALE GENOMIC DNA]</scope>
    <source>
        <strain evidence="5 6">ATCC 201684</strain>
    </source>
</reference>
<dbReference type="Pfam" id="PF16399">
    <property type="entry name" value="Aquarius_N_1st"/>
    <property type="match status" value="1"/>
</dbReference>
<proteinExistence type="predicted"/>
<dbReference type="GO" id="GO:0071013">
    <property type="term" value="C:catalytic step 2 spliceosome"/>
    <property type="evidence" value="ECO:0007669"/>
    <property type="project" value="TreeGrafter"/>
</dbReference>
<dbReference type="Proteomes" id="UP000481153">
    <property type="component" value="Unassembled WGS sequence"/>
</dbReference>
<feature type="domain" description="RNA helicase aquarius beta-barrel" evidence="4">
    <location>
        <begin position="474"/>
        <end position="629"/>
    </location>
</feature>
<protein>
    <recommendedName>
        <fullName evidence="7">AAA+ ATPase domain-containing protein</fullName>
    </recommendedName>
</protein>
<feature type="domain" description="DNA2/NAM7 helicase-like C-terminal" evidence="2">
    <location>
        <begin position="1036"/>
        <end position="1220"/>
    </location>
</feature>
<sequence length="1282" mass="142155">MVAKKRAADKSSDLEKDVERLAEKWTNAKSLSAYDASLVSHIFSSFLSPTKCNDETAKHALSVLASTGYLENYLWPQFSADSHGKDAALLLSILTLANEKGHFWASVDGAKFASFFEALARFKMSATSLSFHEQAVILRFLVQSIRQLDHEHIAKTLLKFTSLPVWTHLTDTQRNIVFADHPKLKRHWQNRQAKAAPSSPAAKKRKIETIDLDADFYPHLLRDLKSALGVATDDDKAPDAVHYVAHALDLWIDLICQLPTRRFLRTLLLNQHLLPACRHSELVKQHVLLTKQVELLHFYVHFPIDDQTGHAWSLVEHKNELASRVHAFQVAAFAADPALQALSLLPMSSLSNRSILQTQLALIPDEILVPFAASMGLVADEQVDLVDVFMDRFMLHAPPALTSLPLFPTETDMWASDLASHGHILSTRKLNLQFLSLADYLYRNYELHRLEAAYGVREDLENVIRALGASVVGRRTVFERRHSMAAAIESIKVVRVDQPAIGELHPAQVVAQITLDLPTQAVTDWDAVQTGEVLFLVWLQPPEQPHEESKPELNFAESHGVHGVRGAQVLQLLDGHGTAIGELQEDGTLSQGKGGRRVLRVSLDGAQYALDVANGATDVYTNVNLVVRRDAKVNTFKPLLDTMQDILRQDIQQVIPSWFSDVFLGYGDPASAHYSSLASSEKKVPLFDTFVDGQHALSSFPSQKVSLVDSNTGKPIENPTSVAAPFTLIRSSTDESLTIQGTTSTSASTTSTIRFTPGQVDAIQSGMHRGLTVVVGPPGTGKTDVAVQLVSNLYQAHPHERIVIITQANDSLDDFFLKLVAKNVVDPGHLLRLGAASSDDERDLSRDGRVKFLLARRLVLLEQVERLAQAIGGAAATCGASHSCAQAQFFYKRYLLPALDAPGDLESFLETFTNSNDKAGVSAYLARLFQELDDLSAFEVLRTVKQRGDFLIVKHARVIAMTSTQATQNRARLVAMGFTYSTLVMEEAGQVSDIESLVAMVLQKQAHTLERVVLLGDHAQLPPVVKHTALKQYANLDQSLFTRLVRLGAPVVQLDRQGRSRPSISALFKWKYKELQDLDPTRPEFTAANPGFRHTFQFIDVSGGSEVSPRPLAFENHLEAMYIVQVYQYMRLVGYDADRITVLTTYDAQKNLLESMFQPGKDKFGLPSPITTVDQFQGQQNDYVLLSLVRTKEVGHIRDVRRAIVAVSRARLGLYVFGKKALFGPCVDLTSIMTPLSHATLLELVPSEHVGKTKRQEKDKVAKTETISNVQQMSEFVAKMKQ</sequence>
<dbReference type="CDD" id="cd18808">
    <property type="entry name" value="SF1_C_Upf1"/>
    <property type="match status" value="1"/>
</dbReference>
<dbReference type="GO" id="GO:0004386">
    <property type="term" value="F:helicase activity"/>
    <property type="evidence" value="ECO:0007669"/>
    <property type="project" value="InterPro"/>
</dbReference>
<dbReference type="PANTHER" id="PTHR10887:SF5">
    <property type="entry name" value="RNA HELICASE AQUARIUS"/>
    <property type="match status" value="1"/>
</dbReference>
<organism evidence="5 6">
    <name type="scientific">Aphanomyces euteiches</name>
    <dbReference type="NCBI Taxonomy" id="100861"/>
    <lineage>
        <taxon>Eukaryota</taxon>
        <taxon>Sar</taxon>
        <taxon>Stramenopiles</taxon>
        <taxon>Oomycota</taxon>
        <taxon>Saprolegniomycetes</taxon>
        <taxon>Saprolegniales</taxon>
        <taxon>Verrucalvaceae</taxon>
        <taxon>Aphanomyces</taxon>
    </lineage>
</organism>
<gene>
    <name evidence="5" type="ORF">Ae201684_011230</name>
</gene>
<dbReference type="InterPro" id="IPR027417">
    <property type="entry name" value="P-loop_NTPase"/>
</dbReference>
<accession>A0A6G0WVM8</accession>
<dbReference type="Pfam" id="PF13086">
    <property type="entry name" value="AAA_11"/>
    <property type="match status" value="1"/>
</dbReference>
<evidence type="ECO:0008006" key="7">
    <source>
        <dbReference type="Google" id="ProtNLM"/>
    </source>
</evidence>
<dbReference type="InterPro" id="IPR047187">
    <property type="entry name" value="SF1_C_Upf1"/>
</dbReference>
<feature type="domain" description="DNA2/NAM7 helicase helicase" evidence="1">
    <location>
        <begin position="759"/>
        <end position="1026"/>
    </location>
</feature>
<dbReference type="InterPro" id="IPR032174">
    <property type="entry name" value="Aquarius_N"/>
</dbReference>
<dbReference type="GO" id="GO:0003729">
    <property type="term" value="F:mRNA binding"/>
    <property type="evidence" value="ECO:0007669"/>
    <property type="project" value="TreeGrafter"/>
</dbReference>
<dbReference type="InterPro" id="IPR041677">
    <property type="entry name" value="DNA2/NAM7_AAA_11"/>
</dbReference>
<evidence type="ECO:0000259" key="4">
    <source>
        <dbReference type="Pfam" id="PF21143"/>
    </source>
</evidence>
<keyword evidence="6" id="KW-1185">Reference proteome</keyword>
<dbReference type="VEuPathDB" id="FungiDB:AeMF1_014861"/>
<evidence type="ECO:0000259" key="2">
    <source>
        <dbReference type="Pfam" id="PF13087"/>
    </source>
</evidence>
<comment type="caution">
    <text evidence="5">The sequence shown here is derived from an EMBL/GenBank/DDBJ whole genome shotgun (WGS) entry which is preliminary data.</text>
</comment>
<dbReference type="PANTHER" id="PTHR10887">
    <property type="entry name" value="DNA2/NAM7 HELICASE FAMILY"/>
    <property type="match status" value="1"/>
</dbReference>
<dbReference type="Pfam" id="PF21143">
    <property type="entry name" value="Aquarius_N_2nd"/>
    <property type="match status" value="1"/>
</dbReference>
<feature type="domain" description="RNA helicase aquarius N-terminal" evidence="3">
    <location>
        <begin position="23"/>
        <end position="383"/>
    </location>
</feature>
<dbReference type="FunFam" id="3.40.50.300:FF:002863">
    <property type="entry name" value="Pre-mRNA-splicing factor cwf11"/>
    <property type="match status" value="1"/>
</dbReference>
<dbReference type="InterPro" id="IPR041679">
    <property type="entry name" value="DNA2/NAM7-like_C"/>
</dbReference>
<dbReference type="Gene3D" id="3.40.50.300">
    <property type="entry name" value="P-loop containing nucleotide triphosphate hydrolases"/>
    <property type="match status" value="2"/>
</dbReference>
<dbReference type="EMBL" id="VJMJ01000141">
    <property type="protein sequence ID" value="KAF0731610.1"/>
    <property type="molecule type" value="Genomic_DNA"/>
</dbReference>
<name>A0A6G0WVM8_9STRA</name>
<evidence type="ECO:0000313" key="5">
    <source>
        <dbReference type="EMBL" id="KAF0731610.1"/>
    </source>
</evidence>
<dbReference type="Pfam" id="PF13087">
    <property type="entry name" value="AAA_12"/>
    <property type="match status" value="1"/>
</dbReference>
<evidence type="ECO:0000259" key="3">
    <source>
        <dbReference type="Pfam" id="PF16399"/>
    </source>
</evidence>
<dbReference type="InterPro" id="IPR048966">
    <property type="entry name" value="Aquarius_b-barrel"/>
</dbReference>